<proteinExistence type="predicted"/>
<dbReference type="AlphaFoldDB" id="H8Z724"/>
<evidence type="ECO:0008006" key="4">
    <source>
        <dbReference type="Google" id="ProtNLM"/>
    </source>
</evidence>
<dbReference type="RefSeq" id="WP_009151226.1">
    <property type="nucleotide sequence ID" value="NZ_CP121471.1"/>
</dbReference>
<gene>
    <name evidence="2" type="ORF">Thi970DRAFT_04488</name>
</gene>
<evidence type="ECO:0000313" key="3">
    <source>
        <dbReference type="Proteomes" id="UP000002964"/>
    </source>
</evidence>
<reference evidence="2 3" key="2">
    <citation type="submission" date="2011-11" db="EMBL/GenBank/DDBJ databases">
        <authorList>
            <consortium name="US DOE Joint Genome Institute"/>
            <person name="Lucas S."/>
            <person name="Han J."/>
            <person name="Lapidus A."/>
            <person name="Cheng J.-F."/>
            <person name="Goodwin L."/>
            <person name="Pitluck S."/>
            <person name="Peters L."/>
            <person name="Ovchinnikova G."/>
            <person name="Zhang X."/>
            <person name="Detter J.C."/>
            <person name="Han C."/>
            <person name="Tapia R."/>
            <person name="Land M."/>
            <person name="Hauser L."/>
            <person name="Kyrpides N."/>
            <person name="Ivanova N."/>
            <person name="Pagani I."/>
            <person name="Vogl K."/>
            <person name="Liu Z."/>
            <person name="Overmann J."/>
            <person name="Frigaard N.-U."/>
            <person name="Bryant D."/>
            <person name="Woyke T."/>
        </authorList>
    </citation>
    <scope>NUCLEOTIDE SEQUENCE [LARGE SCALE GENOMIC DNA]</scope>
    <source>
        <strain evidence="2 3">970</strain>
    </source>
</reference>
<accession>H8Z724</accession>
<dbReference type="OrthoDB" id="8538784at2"/>
<dbReference type="Proteomes" id="UP000002964">
    <property type="component" value="Unassembled WGS sequence"/>
</dbReference>
<name>H8Z724_9GAMM</name>
<feature type="compositionally biased region" description="Polar residues" evidence="1">
    <location>
        <begin position="1"/>
        <end position="11"/>
    </location>
</feature>
<dbReference type="HOGENOM" id="CLU_2235354_0_0_6"/>
<protein>
    <recommendedName>
        <fullName evidence="4">DUF2934 domain-containing protein</fullName>
    </recommendedName>
</protein>
<evidence type="ECO:0000313" key="2">
    <source>
        <dbReference type="EMBL" id="EIC20823.1"/>
    </source>
</evidence>
<sequence length="105" mass="11854">MPFSSFSIDRNTLQDRRTLSNRRHLGERRNNQEDALVHHAGPAETASLRFASPPEQEVNGPAMSQTHWQAVAEAAYFKAEKRGFLGGSETEDWLQAEQETRSALE</sequence>
<evidence type="ECO:0000256" key="1">
    <source>
        <dbReference type="SAM" id="MobiDB-lite"/>
    </source>
</evidence>
<keyword evidence="3" id="KW-1185">Reference proteome</keyword>
<dbReference type="Pfam" id="PF11154">
    <property type="entry name" value="DUF2934"/>
    <property type="match status" value="1"/>
</dbReference>
<feature type="region of interest" description="Disordered" evidence="1">
    <location>
        <begin position="1"/>
        <end position="38"/>
    </location>
</feature>
<dbReference type="InterPro" id="IPR021327">
    <property type="entry name" value="DUF2934"/>
</dbReference>
<organism evidence="2 3">
    <name type="scientific">Thiorhodovibrio frisius</name>
    <dbReference type="NCBI Taxonomy" id="631362"/>
    <lineage>
        <taxon>Bacteria</taxon>
        <taxon>Pseudomonadati</taxon>
        <taxon>Pseudomonadota</taxon>
        <taxon>Gammaproteobacteria</taxon>
        <taxon>Chromatiales</taxon>
        <taxon>Chromatiaceae</taxon>
        <taxon>Thiorhodovibrio</taxon>
    </lineage>
</organism>
<dbReference type="EMBL" id="JH603170">
    <property type="protein sequence ID" value="EIC20823.1"/>
    <property type="molecule type" value="Genomic_DNA"/>
</dbReference>
<feature type="compositionally biased region" description="Basic and acidic residues" evidence="1">
    <location>
        <begin position="27"/>
        <end position="37"/>
    </location>
</feature>
<dbReference type="STRING" id="631362.Thi970DRAFT_04488"/>
<reference evidence="3" key="1">
    <citation type="submission" date="2011-06" db="EMBL/GenBank/DDBJ databases">
        <authorList>
            <consortium name="US DOE Joint Genome Institute (JGI-PGF)"/>
            <person name="Lucas S."/>
            <person name="Han J."/>
            <person name="Lapidus A."/>
            <person name="Cheng J.-F."/>
            <person name="Goodwin L."/>
            <person name="Pitluck S."/>
            <person name="Peters L."/>
            <person name="Land M.L."/>
            <person name="Hauser L."/>
            <person name="Vogl K."/>
            <person name="Liu Z."/>
            <person name="Overmann J."/>
            <person name="Frigaard N.-U."/>
            <person name="Bryant D.A."/>
            <person name="Woyke T.J."/>
        </authorList>
    </citation>
    <scope>NUCLEOTIDE SEQUENCE [LARGE SCALE GENOMIC DNA]</scope>
    <source>
        <strain evidence="3">970</strain>
    </source>
</reference>